<feature type="transmembrane region" description="Helical" evidence="1">
    <location>
        <begin position="53"/>
        <end position="78"/>
    </location>
</feature>
<reference evidence="2 3" key="1">
    <citation type="submission" date="2017-08" db="EMBL/GenBank/DDBJ databases">
        <title>Acidophilic green algal genome provides insights into adaptation to an acidic environment.</title>
        <authorList>
            <person name="Hirooka S."/>
            <person name="Hirose Y."/>
            <person name="Kanesaki Y."/>
            <person name="Higuchi S."/>
            <person name="Fujiwara T."/>
            <person name="Onuma R."/>
            <person name="Era A."/>
            <person name="Ohbayashi R."/>
            <person name="Uzuka A."/>
            <person name="Nozaki H."/>
            <person name="Yoshikawa H."/>
            <person name="Miyagishima S.Y."/>
        </authorList>
    </citation>
    <scope>NUCLEOTIDE SEQUENCE [LARGE SCALE GENOMIC DNA]</scope>
    <source>
        <strain evidence="2 3">NIES-2499</strain>
    </source>
</reference>
<name>A0A250XHK1_9CHLO</name>
<gene>
    <name evidence="2" type="ORF">CEUSTIGMA_g9709.t1</name>
</gene>
<dbReference type="EMBL" id="BEGY01000078">
    <property type="protein sequence ID" value="GAX82280.1"/>
    <property type="molecule type" value="Genomic_DNA"/>
</dbReference>
<dbReference type="OrthoDB" id="5977743at2759"/>
<comment type="caution">
    <text evidence="2">The sequence shown here is derived from an EMBL/GenBank/DDBJ whole genome shotgun (WGS) entry which is preliminary data.</text>
</comment>
<sequence length="212" mass="24502">MAMCCYGGILAFAILGGELKRHGVLDHRYMDWQTGEYVYLAKQPAKLLEWLLVYFPVGVALTVFMVLACMLLSGFFAYQLYLISQGKTQYEAFRWIDLHKFLLEEEEKRLKEVVEARCKLSSSRLRHDLDDTINGGAAPEAQGKQMSLLFRRVITSILWRISECLTLRRNRIQVHIPPNPYNHGFAKNLAEILFYERYLSAACKTVSIKKEN</sequence>
<evidence type="ECO:0000313" key="3">
    <source>
        <dbReference type="Proteomes" id="UP000232323"/>
    </source>
</evidence>
<evidence type="ECO:0000256" key="1">
    <source>
        <dbReference type="SAM" id="Phobius"/>
    </source>
</evidence>
<proteinExistence type="predicted"/>
<keyword evidence="1" id="KW-1133">Transmembrane helix</keyword>
<dbReference type="AlphaFoldDB" id="A0A250XHK1"/>
<keyword evidence="1" id="KW-0472">Membrane</keyword>
<evidence type="ECO:0000313" key="2">
    <source>
        <dbReference type="EMBL" id="GAX82280.1"/>
    </source>
</evidence>
<organism evidence="2 3">
    <name type="scientific">Chlamydomonas eustigma</name>
    <dbReference type="NCBI Taxonomy" id="1157962"/>
    <lineage>
        <taxon>Eukaryota</taxon>
        <taxon>Viridiplantae</taxon>
        <taxon>Chlorophyta</taxon>
        <taxon>core chlorophytes</taxon>
        <taxon>Chlorophyceae</taxon>
        <taxon>CS clade</taxon>
        <taxon>Chlamydomonadales</taxon>
        <taxon>Chlamydomonadaceae</taxon>
        <taxon>Chlamydomonas</taxon>
    </lineage>
</organism>
<dbReference type="Proteomes" id="UP000232323">
    <property type="component" value="Unassembled WGS sequence"/>
</dbReference>
<accession>A0A250XHK1</accession>
<protein>
    <submittedName>
        <fullName evidence="2">Uncharacterized protein</fullName>
    </submittedName>
</protein>
<keyword evidence="1" id="KW-0812">Transmembrane</keyword>
<keyword evidence="3" id="KW-1185">Reference proteome</keyword>